<dbReference type="EMBL" id="AP012050">
    <property type="protein sequence ID" value="BAM47009.1"/>
    <property type="molecule type" value="Genomic_DNA"/>
</dbReference>
<reference evidence="1 2" key="1">
    <citation type="submission" date="2011-01" db="EMBL/GenBank/DDBJ databases">
        <title>Whole genome sequence of Amphibacillus xylinus NBRC 15112.</title>
        <authorList>
            <person name="Nakazawa H."/>
            <person name="Katano Y."/>
            <person name="Nakamura S."/>
            <person name="Sasagawa M."/>
            <person name="Fukada J."/>
            <person name="Arai T."/>
            <person name="Sasakura N."/>
            <person name="Mochizuki D."/>
            <person name="Hosoyama A."/>
            <person name="Harada K."/>
            <person name="Horikawa H."/>
            <person name="Kato Y."/>
            <person name="Harada T."/>
            <person name="Sasaki K."/>
            <person name="Sekiguchi M."/>
            <person name="Hodoyama M."/>
            <person name="Nishiko R."/>
            <person name="Narita H."/>
            <person name="Hanamaki A."/>
            <person name="Hata C."/>
            <person name="Konno Y."/>
            <person name="Niimura Y."/>
            <person name="Yamazaki S."/>
            <person name="Fujita N."/>
        </authorList>
    </citation>
    <scope>NUCLEOTIDE SEQUENCE [LARGE SCALE GENOMIC DNA]</scope>
    <source>
        <strain evidence="2">ATCC 51415 / DSM 6626 / JCM 7361 / LMG 17667 / NBRC 15112 / Ep01</strain>
    </source>
</reference>
<gene>
    <name evidence="1" type="ordered locus">AXY_08770</name>
</gene>
<dbReference type="STRING" id="698758.AXY_08770"/>
<name>K0IX90_AMPXN</name>
<keyword evidence="2" id="KW-1185">Reference proteome</keyword>
<organism evidence="1 2">
    <name type="scientific">Amphibacillus xylanus (strain ATCC 51415 / DSM 6626 / JCM 7361 / LMG 17667 / NBRC 15112 / Ep01)</name>
    <dbReference type="NCBI Taxonomy" id="698758"/>
    <lineage>
        <taxon>Bacteria</taxon>
        <taxon>Bacillati</taxon>
        <taxon>Bacillota</taxon>
        <taxon>Bacilli</taxon>
        <taxon>Bacillales</taxon>
        <taxon>Bacillaceae</taxon>
        <taxon>Amphibacillus</taxon>
    </lineage>
</organism>
<sequence>MRGGLYTADYKLVETDQIYLKTKAEVEMRSLTELMENDLFEAIKDLNAHLN</sequence>
<dbReference type="HOGENOM" id="CLU_3094845_0_0_9"/>
<protein>
    <submittedName>
        <fullName evidence="1">Uncharacterized protein</fullName>
    </submittedName>
</protein>
<dbReference type="AlphaFoldDB" id="K0IX90"/>
<proteinExistence type="predicted"/>
<dbReference type="KEGG" id="axl:AXY_08770"/>
<evidence type="ECO:0000313" key="2">
    <source>
        <dbReference type="Proteomes" id="UP000006294"/>
    </source>
</evidence>
<dbReference type="Proteomes" id="UP000006294">
    <property type="component" value="Chromosome"/>
</dbReference>
<evidence type="ECO:0000313" key="1">
    <source>
        <dbReference type="EMBL" id="BAM47009.1"/>
    </source>
</evidence>
<accession>K0IX90</accession>